<reference evidence="1" key="2">
    <citation type="submission" date="2018-07" db="EMBL/GenBank/DDBJ databases">
        <authorList>
            <person name="Quirk P.G."/>
            <person name="Krulwich T.A."/>
        </authorList>
    </citation>
    <scope>NUCLEOTIDE SEQUENCE</scope>
    <source>
        <strain evidence="1">CCRI-22567</strain>
    </source>
</reference>
<dbReference type="STRING" id="1871336.BBG48_08675"/>
<dbReference type="AlphaFoldDB" id="A0A371IK53"/>
<organism evidence="1 3">
    <name type="scientific">Criibacterium bergeronii</name>
    <dbReference type="NCBI Taxonomy" id="1871336"/>
    <lineage>
        <taxon>Bacteria</taxon>
        <taxon>Bacillati</taxon>
        <taxon>Bacillota</taxon>
        <taxon>Clostridia</taxon>
        <taxon>Peptostreptococcales</taxon>
        <taxon>Filifactoraceae</taxon>
        <taxon>Criibacterium</taxon>
    </lineage>
</organism>
<sequence>MKQIHIDICCGARCSMMGALHLLEKVEDLKNEIEELDSIVPQGSITVSPVPCTQECKGKENLAPIVIINGEKIYNASAPKVMEKIMEGTK</sequence>
<dbReference type="Proteomes" id="UP000319424">
    <property type="component" value="Unassembled WGS sequence"/>
</dbReference>
<name>A0A371IK53_9FIRM</name>
<dbReference type="RefSeq" id="WP_068912949.1">
    <property type="nucleotide sequence ID" value="NZ_MBEW02000019.1"/>
</dbReference>
<protein>
    <submittedName>
        <fullName evidence="1">(2Fe-2S) ferredoxin domain-containing protein</fullName>
    </submittedName>
</protein>
<evidence type="ECO:0000313" key="4">
    <source>
        <dbReference type="Proteomes" id="UP000319424"/>
    </source>
</evidence>
<dbReference type="EMBL" id="VJXW01000009">
    <property type="protein sequence ID" value="TRW25564.1"/>
    <property type="molecule type" value="Genomic_DNA"/>
</dbReference>
<dbReference type="Pfam" id="PF01257">
    <property type="entry name" value="2Fe-2S_thioredx"/>
    <property type="match status" value="1"/>
</dbReference>
<dbReference type="Gene3D" id="3.40.30.10">
    <property type="entry name" value="Glutaredoxin"/>
    <property type="match status" value="1"/>
</dbReference>
<dbReference type="SUPFAM" id="SSF52833">
    <property type="entry name" value="Thioredoxin-like"/>
    <property type="match status" value="1"/>
</dbReference>
<evidence type="ECO:0000313" key="1">
    <source>
        <dbReference type="EMBL" id="RDY20834.1"/>
    </source>
</evidence>
<comment type="caution">
    <text evidence="1">The sequence shown here is derived from an EMBL/GenBank/DDBJ whole genome shotgun (WGS) entry which is preliminary data.</text>
</comment>
<reference evidence="1 3" key="1">
    <citation type="journal article" date="2016" name="Genome Announc.">
        <title>Draft Genome Sequence of Criibacterium bergeronii gen. nov., sp. nov., Strain CCRI-22567T, Isolated from a Vaginal Sample from a Woman with Bacterial Vaginosis.</title>
        <authorList>
            <person name="Maheux A.F."/>
            <person name="Berube E."/>
            <person name="Boudreau D.K."/>
            <person name="Raymond F."/>
            <person name="Corbeil J."/>
            <person name="Roy P.H."/>
            <person name="Boissinot M."/>
            <person name="Omar R.F."/>
        </authorList>
    </citation>
    <scope>NUCLEOTIDE SEQUENCE [LARGE SCALE GENOMIC DNA]</scope>
    <source>
        <strain evidence="1 3">CCRI-22567</strain>
    </source>
</reference>
<evidence type="ECO:0000313" key="3">
    <source>
        <dbReference type="Proteomes" id="UP000093352"/>
    </source>
</evidence>
<keyword evidence="3" id="KW-1185">Reference proteome</keyword>
<dbReference type="CDD" id="cd02980">
    <property type="entry name" value="TRX_Fd_family"/>
    <property type="match status" value="1"/>
</dbReference>
<dbReference type="Proteomes" id="UP000093352">
    <property type="component" value="Unassembled WGS sequence"/>
</dbReference>
<dbReference type="OrthoDB" id="1956012at2"/>
<gene>
    <name evidence="1" type="ORF">BBG48_008035</name>
    <name evidence="2" type="ORF">FL857_07100</name>
</gene>
<evidence type="ECO:0000313" key="2">
    <source>
        <dbReference type="EMBL" id="TRW25564.1"/>
    </source>
</evidence>
<reference evidence="2 4" key="3">
    <citation type="submission" date="2019-07" db="EMBL/GenBank/DDBJ databases">
        <title>Criibacterium bergeronii gen. nov., sp. nov. isolated from human clinical samples.</title>
        <authorList>
            <person name="Maheux A.F."/>
            <person name="Boudreau D.K."/>
            <person name="Berube E."/>
            <person name="Brodeur S."/>
            <person name="Bernard K.A."/>
            <person name="Abed J.Y."/>
            <person name="Ducrey E."/>
            <person name="Guay E.F."/>
            <person name="Raymond F."/>
            <person name="Corbeil J."/>
            <person name="Domingo M.-C."/>
            <person name="Roy P.H."/>
            <person name="Boissinot M."/>
            <person name="Tocheva E.I."/>
            <person name="Omar R.F."/>
        </authorList>
    </citation>
    <scope>NUCLEOTIDE SEQUENCE [LARGE SCALE GENOMIC DNA]</scope>
    <source>
        <strain evidence="2 4">CCRI-24246</strain>
    </source>
</reference>
<proteinExistence type="predicted"/>
<accession>A0A371IK53</accession>
<dbReference type="InterPro" id="IPR036249">
    <property type="entry name" value="Thioredoxin-like_sf"/>
</dbReference>
<dbReference type="EMBL" id="MBEW02000019">
    <property type="protein sequence ID" value="RDY20834.1"/>
    <property type="molecule type" value="Genomic_DNA"/>
</dbReference>